<feature type="region of interest" description="Disordered" evidence="6">
    <location>
        <begin position="1"/>
        <end position="45"/>
    </location>
</feature>
<dbReference type="RefSeq" id="XP_013228991.1">
    <property type="nucleotide sequence ID" value="XM_013373537.1"/>
</dbReference>
<feature type="region of interest" description="Disordered" evidence="6">
    <location>
        <begin position="525"/>
        <end position="547"/>
    </location>
</feature>
<keyword evidence="3 7" id="KW-1133">Transmembrane helix</keyword>
<reference evidence="9" key="2">
    <citation type="submission" date="2013-10" db="EMBL/GenBank/DDBJ databases">
        <authorList>
            <person name="Aslett M."/>
        </authorList>
    </citation>
    <scope>NUCLEOTIDE SEQUENCE [LARGE SCALE GENOMIC DNA]</scope>
    <source>
        <strain evidence="9">Houghton</strain>
    </source>
</reference>
<dbReference type="GO" id="GO:0005635">
    <property type="term" value="C:nuclear envelope"/>
    <property type="evidence" value="ECO:0007669"/>
    <property type="project" value="TreeGrafter"/>
</dbReference>
<evidence type="ECO:0000256" key="1">
    <source>
        <dbReference type="ARBA" id="ARBA00004370"/>
    </source>
</evidence>
<reference evidence="9" key="1">
    <citation type="submission" date="2013-10" db="EMBL/GenBank/DDBJ databases">
        <title>Genomic analysis of the causative agents of coccidiosis in chickens.</title>
        <authorList>
            <person name="Reid A.J."/>
            <person name="Blake D."/>
            <person name="Billington K."/>
            <person name="Browne H."/>
            <person name="Dunn M."/>
            <person name="Hung S."/>
            <person name="Kawahara F."/>
            <person name="Miranda-Saavedra D."/>
            <person name="Mourier T."/>
            <person name="Nagra H."/>
            <person name="Otto T.D."/>
            <person name="Rawlings N."/>
            <person name="Sanchez A."/>
            <person name="Sanders M."/>
            <person name="Subramaniam C."/>
            <person name="Tay Y."/>
            <person name="Dear P."/>
            <person name="Doerig C."/>
            <person name="Gruber A."/>
            <person name="Parkinson J."/>
            <person name="Shirley M."/>
            <person name="Wan K.L."/>
            <person name="Berriman M."/>
            <person name="Tomley F."/>
            <person name="Pain A."/>
        </authorList>
    </citation>
    <scope>NUCLEOTIDE SEQUENCE [LARGE SCALE GENOMIC DNA]</scope>
    <source>
        <strain evidence="9">Houghton</strain>
    </source>
</reference>
<dbReference type="InterPro" id="IPR012919">
    <property type="entry name" value="SUN_dom"/>
</dbReference>
<feature type="region of interest" description="Disordered" evidence="6">
    <location>
        <begin position="140"/>
        <end position="161"/>
    </location>
</feature>
<evidence type="ECO:0000313" key="9">
    <source>
        <dbReference type="EMBL" id="CDJ38153.1"/>
    </source>
</evidence>
<feature type="region of interest" description="Disordered" evidence="6">
    <location>
        <begin position="270"/>
        <end position="290"/>
    </location>
</feature>
<dbReference type="AlphaFoldDB" id="U6KRU5"/>
<evidence type="ECO:0000256" key="2">
    <source>
        <dbReference type="ARBA" id="ARBA00022692"/>
    </source>
</evidence>
<dbReference type="Gene3D" id="2.60.120.260">
    <property type="entry name" value="Galactose-binding domain-like"/>
    <property type="match status" value="1"/>
</dbReference>
<accession>U6KRU5</accession>
<proteinExistence type="predicted"/>
<feature type="domain" description="SUN" evidence="8">
    <location>
        <begin position="404"/>
        <end position="635"/>
    </location>
</feature>
<organism evidence="9 10">
    <name type="scientific">Eimeria tenella</name>
    <name type="common">Coccidian parasite</name>
    <dbReference type="NCBI Taxonomy" id="5802"/>
    <lineage>
        <taxon>Eukaryota</taxon>
        <taxon>Sar</taxon>
        <taxon>Alveolata</taxon>
        <taxon>Apicomplexa</taxon>
        <taxon>Conoidasida</taxon>
        <taxon>Coccidia</taxon>
        <taxon>Eucoccidiorida</taxon>
        <taxon>Eimeriorina</taxon>
        <taxon>Eimeriidae</taxon>
        <taxon>Eimeria</taxon>
    </lineage>
</organism>
<dbReference type="OrthoDB" id="331750at2759"/>
<sequence length="648" mass="70520">MNRNSRGSTEAEGPYLYREQQQVYSSNSSSSSSGGGLPHGALPLHRRMPRPAFQQHQEQQDELLQQQQQQHLYGGVFASKRSSRGADADPFLQGEAAAAAAAAAAEIATPANVTTATNISEDEGSDLSDAVGGLLCHEQQQQQHDLLQQQHHRDVASPGTHSASVSRLIHRQSRWRPSWLPLAGCQDTVSGRASAALQQRSEMPRIAARREEVDVDDLVALLQRQLLGGLFRRKKTAAGVAAAVLLLLAAAAAALLLLAAAGLVFHSEEQPQPPASAASNTAAPAPEPSPELAALRRELAAQRVAMQQQQQQHVQQQQLLQQQLEQLLQQQQQQQLLQHKGRPWLKKWQKQRCGVYQQQRQQQQQQQERSQPLPPGLRQKIEEVHAKLSVEDEAEVDWALESVGARISHNETSPPLIPPGSVLGGLQQQLLQLLGLPQQQTAAALLHRPPEMVLRPERLPGNCYAFKGPTGRIAILLPTAVYVQSVAVDDMMSVLTRDTAPKRMRVWGYSDSRLYAPPHSPIIISSSSSSSSSSASSSSGGKSSLKMLPADSSSSAATWLLSMLSRQPSNTAAAAAAGAPLLLGEFVLQQGSKSCRFQVQQQQQPIKKIVFEFLENFGNSKYTCVYRLRVHGSKAVLLTSSRSSSSRS</sequence>
<evidence type="ECO:0000256" key="7">
    <source>
        <dbReference type="SAM" id="Phobius"/>
    </source>
</evidence>
<keyword evidence="10" id="KW-1185">Reference proteome</keyword>
<dbReference type="InterPro" id="IPR045119">
    <property type="entry name" value="SUN1-5"/>
</dbReference>
<feature type="compositionally biased region" description="Low complexity" evidence="6">
    <location>
        <begin position="275"/>
        <end position="284"/>
    </location>
</feature>
<dbReference type="PANTHER" id="PTHR12911">
    <property type="entry name" value="SAD1/UNC-84-LIKE PROTEIN-RELATED"/>
    <property type="match status" value="1"/>
</dbReference>
<evidence type="ECO:0000256" key="6">
    <source>
        <dbReference type="SAM" id="MobiDB-lite"/>
    </source>
</evidence>
<gene>
    <name evidence="9" type="ORF">ETH_00016550</name>
</gene>
<feature type="transmembrane region" description="Helical" evidence="7">
    <location>
        <begin position="240"/>
        <end position="265"/>
    </location>
</feature>
<evidence type="ECO:0000256" key="4">
    <source>
        <dbReference type="ARBA" id="ARBA00023136"/>
    </source>
</evidence>
<dbReference type="GO" id="GO:0043495">
    <property type="term" value="F:protein-membrane adaptor activity"/>
    <property type="evidence" value="ECO:0007669"/>
    <property type="project" value="TreeGrafter"/>
</dbReference>
<name>U6KRU5_EIMTE</name>
<dbReference type="GeneID" id="25252464"/>
<evidence type="ECO:0000256" key="3">
    <source>
        <dbReference type="ARBA" id="ARBA00022989"/>
    </source>
</evidence>
<dbReference type="GO" id="GO:0016020">
    <property type="term" value="C:membrane"/>
    <property type="evidence" value="ECO:0007669"/>
    <property type="project" value="UniProtKB-SubCell"/>
</dbReference>
<keyword evidence="4 7" id="KW-0472">Membrane</keyword>
<dbReference type="Pfam" id="PF07738">
    <property type="entry name" value="Sad1_UNC"/>
    <property type="match status" value="2"/>
</dbReference>
<dbReference type="PANTHER" id="PTHR12911:SF8">
    <property type="entry name" value="KLAROID PROTEIN-RELATED"/>
    <property type="match status" value="1"/>
</dbReference>
<dbReference type="EMBL" id="HG673813">
    <property type="protein sequence ID" value="CDJ38153.1"/>
    <property type="molecule type" value="Genomic_DNA"/>
</dbReference>
<dbReference type="VEuPathDB" id="ToxoDB:ETH_00016550"/>
<feature type="coiled-coil region" evidence="5">
    <location>
        <begin position="292"/>
        <end position="340"/>
    </location>
</feature>
<dbReference type="VEuPathDB" id="ToxoDB:ETH2_1507600"/>
<keyword evidence="5" id="KW-0175">Coiled coil</keyword>
<evidence type="ECO:0000313" key="10">
    <source>
        <dbReference type="Proteomes" id="UP000030747"/>
    </source>
</evidence>
<feature type="compositionally biased region" description="Low complexity" evidence="6">
    <location>
        <begin position="525"/>
        <end position="544"/>
    </location>
</feature>
<dbReference type="Proteomes" id="UP000030747">
    <property type="component" value="Unassembled WGS sequence"/>
</dbReference>
<evidence type="ECO:0000259" key="8">
    <source>
        <dbReference type="PROSITE" id="PS51469"/>
    </source>
</evidence>
<dbReference type="OMA" id="GNCYAFK"/>
<keyword evidence="2 7" id="KW-0812">Transmembrane</keyword>
<protein>
    <recommendedName>
        <fullName evidence="8">SUN domain-containing protein</fullName>
    </recommendedName>
</protein>
<evidence type="ECO:0000256" key="5">
    <source>
        <dbReference type="SAM" id="Coils"/>
    </source>
</evidence>
<comment type="subcellular location">
    <subcellularLocation>
        <location evidence="1">Membrane</location>
    </subcellularLocation>
</comment>
<dbReference type="PROSITE" id="PS51469">
    <property type="entry name" value="SUN"/>
    <property type="match status" value="1"/>
</dbReference>
<feature type="compositionally biased region" description="Low complexity" evidence="6">
    <location>
        <begin position="140"/>
        <end position="149"/>
    </location>
</feature>